<dbReference type="AlphaFoldDB" id="L8IH91"/>
<dbReference type="InterPro" id="IPR015157">
    <property type="entry name" value="TMA7"/>
</dbReference>
<gene>
    <name evidence="3" type="ORF">M91_14561</name>
</gene>
<comment type="similarity">
    <text evidence="1">Belongs to the TMA7 family.</text>
</comment>
<feature type="region of interest" description="Disordered" evidence="2">
    <location>
        <begin position="1"/>
        <end position="28"/>
    </location>
</feature>
<evidence type="ECO:0000313" key="3">
    <source>
        <dbReference type="EMBL" id="ELR54492.1"/>
    </source>
</evidence>
<name>L8IH91_9CETA</name>
<feature type="non-terminal residue" evidence="3">
    <location>
        <position position="54"/>
    </location>
</feature>
<feature type="compositionally biased region" description="Basic and acidic residues" evidence="2">
    <location>
        <begin position="12"/>
        <end position="28"/>
    </location>
</feature>
<proteinExistence type="inferred from homology"/>
<sequence length="54" mass="5978">GKQQPLKQSKKQAKEMEEQDKASKEKQKKLAELKVKAVGRGLLATDGIKKSGKK</sequence>
<reference evidence="3 4" key="1">
    <citation type="journal article" date="2012" name="Nat. Genet.">
        <title>The yak genome and adaptation to life at high altitude.</title>
        <authorList>
            <person name="Qiu Q."/>
            <person name="Zhang G."/>
            <person name="Ma T."/>
            <person name="Qian W."/>
            <person name="Wang J."/>
            <person name="Ye Z."/>
            <person name="Cao C."/>
            <person name="Hu Q."/>
            <person name="Kim J."/>
            <person name="Larkin D.M."/>
            <person name="Auvil L."/>
            <person name="Capitanu B."/>
            <person name="Ma J."/>
            <person name="Lewin H.A."/>
            <person name="Qian X."/>
            <person name="Lang Y."/>
            <person name="Zhou R."/>
            <person name="Wang L."/>
            <person name="Wang K."/>
            <person name="Xia J."/>
            <person name="Liao S."/>
            <person name="Pan S."/>
            <person name="Lu X."/>
            <person name="Hou H."/>
            <person name="Wang Y."/>
            <person name="Zang X."/>
            <person name="Yin Y."/>
            <person name="Ma H."/>
            <person name="Zhang J."/>
            <person name="Wang Z."/>
            <person name="Zhang Y."/>
            <person name="Zhang D."/>
            <person name="Yonezawa T."/>
            <person name="Hasegawa M."/>
            <person name="Zhong Y."/>
            <person name="Liu W."/>
            <person name="Zhang Y."/>
            <person name="Huang Z."/>
            <person name="Zhang S."/>
            <person name="Long R."/>
            <person name="Yang H."/>
            <person name="Wang J."/>
            <person name="Lenstra J.A."/>
            <person name="Cooper D.N."/>
            <person name="Wu Y."/>
            <person name="Wang J."/>
            <person name="Shi P."/>
            <person name="Wang J."/>
            <person name="Liu J."/>
        </authorList>
    </citation>
    <scope>NUCLEOTIDE SEQUENCE [LARGE SCALE GENOMIC DNA]</scope>
    <source>
        <strain evidence="4">yakQH1</strain>
    </source>
</reference>
<dbReference type="Proteomes" id="UP000011080">
    <property type="component" value="Unassembled WGS sequence"/>
</dbReference>
<feature type="non-terminal residue" evidence="3">
    <location>
        <position position="1"/>
    </location>
</feature>
<organism evidence="3 4">
    <name type="scientific">Bos mutus</name>
    <name type="common">wild yak</name>
    <dbReference type="NCBI Taxonomy" id="72004"/>
    <lineage>
        <taxon>Eukaryota</taxon>
        <taxon>Metazoa</taxon>
        <taxon>Chordata</taxon>
        <taxon>Craniata</taxon>
        <taxon>Vertebrata</taxon>
        <taxon>Euteleostomi</taxon>
        <taxon>Mammalia</taxon>
        <taxon>Eutheria</taxon>
        <taxon>Laurasiatheria</taxon>
        <taxon>Artiodactyla</taxon>
        <taxon>Ruminantia</taxon>
        <taxon>Pecora</taxon>
        <taxon>Bovidae</taxon>
        <taxon>Bovinae</taxon>
        <taxon>Bos</taxon>
    </lineage>
</organism>
<evidence type="ECO:0000256" key="1">
    <source>
        <dbReference type="ARBA" id="ARBA00006631"/>
    </source>
</evidence>
<evidence type="ECO:0000313" key="4">
    <source>
        <dbReference type="Proteomes" id="UP000011080"/>
    </source>
</evidence>
<dbReference type="Pfam" id="PF09072">
    <property type="entry name" value="TMA7"/>
    <property type="match status" value="1"/>
</dbReference>
<evidence type="ECO:0000256" key="2">
    <source>
        <dbReference type="SAM" id="MobiDB-lite"/>
    </source>
</evidence>
<protein>
    <submittedName>
        <fullName evidence="3">Uncharacterized protein</fullName>
    </submittedName>
</protein>
<dbReference type="PANTHER" id="PTHR28632">
    <property type="entry name" value="TRANSLATION MACHINERY-ASSOCIATED PROTEIN 7"/>
    <property type="match status" value="1"/>
</dbReference>
<accession>L8IH91</accession>
<dbReference type="EMBL" id="JH881414">
    <property type="protein sequence ID" value="ELR54492.1"/>
    <property type="molecule type" value="Genomic_DNA"/>
</dbReference>